<feature type="compositionally biased region" description="Basic residues" evidence="1">
    <location>
        <begin position="400"/>
        <end position="423"/>
    </location>
</feature>
<evidence type="ECO:0000256" key="1">
    <source>
        <dbReference type="SAM" id="MobiDB-lite"/>
    </source>
</evidence>
<name>A0A6C0AZP6_9ZZZZ</name>
<proteinExistence type="predicted"/>
<accession>A0A6C0AZP6</accession>
<sequence>MTTAGVFNNMPPRISELLNTSNTSAAHETRGLREGFDRRINELFGYFFPRIPEPQREVPATSSGCWVIQGHGDDQDIGSRKTILRAMLENYPHLTDKEAGLVDYINNHVKMCIAMGLPGPSAPMEGQQEGGEWDGYTSSEIDIQLVRRCFELFEVYVQDNDITVNLTVLTILHTIIRHQLRANFEAIWGDYNGRSRPPLWMRPFYALMAIDEIWVQKVFVAKSTFFTHASTDRLLYLRDDDPELRVHEGIHLIDMRNNMGQLLLGLIKNSEGNRGLDIDIDNIAFPEVRQRLTDYFHLLYPGIKRSEEADHPELLSLNAILDKIQHRSEPFVMLSDIILLAYILQIDFLQLYDPTCRPIADYTEEVRLETRSGTNYGKSMTPQQWYSLETYPSAPPPAGGRKKSVKRKNKKTYTRKRKNKVFV</sequence>
<reference evidence="2" key="1">
    <citation type="journal article" date="2020" name="Nature">
        <title>Giant virus diversity and host interactions through global metagenomics.</title>
        <authorList>
            <person name="Schulz F."/>
            <person name="Roux S."/>
            <person name="Paez-Espino D."/>
            <person name="Jungbluth S."/>
            <person name="Walsh D.A."/>
            <person name="Denef V.J."/>
            <person name="McMahon K.D."/>
            <person name="Konstantinidis K.T."/>
            <person name="Eloe-Fadrosh E.A."/>
            <person name="Kyrpides N.C."/>
            <person name="Woyke T."/>
        </authorList>
    </citation>
    <scope>NUCLEOTIDE SEQUENCE</scope>
    <source>
        <strain evidence="2">GVMAG-M-3300009182-78</strain>
    </source>
</reference>
<dbReference type="AlphaFoldDB" id="A0A6C0AZP6"/>
<evidence type="ECO:0000313" key="2">
    <source>
        <dbReference type="EMBL" id="QHS85270.1"/>
    </source>
</evidence>
<organism evidence="2">
    <name type="scientific">viral metagenome</name>
    <dbReference type="NCBI Taxonomy" id="1070528"/>
    <lineage>
        <taxon>unclassified sequences</taxon>
        <taxon>metagenomes</taxon>
        <taxon>organismal metagenomes</taxon>
    </lineage>
</organism>
<dbReference type="EMBL" id="MN739042">
    <property type="protein sequence ID" value="QHS85270.1"/>
    <property type="molecule type" value="Genomic_DNA"/>
</dbReference>
<feature type="region of interest" description="Disordered" evidence="1">
    <location>
        <begin position="391"/>
        <end position="423"/>
    </location>
</feature>
<protein>
    <submittedName>
        <fullName evidence="2">Uncharacterized protein</fullName>
    </submittedName>
</protein>